<gene>
    <name evidence="1" type="ORF">DHETER_LOCUS2021</name>
</gene>
<comment type="caution">
    <text evidence="1">The sequence shown here is derived from an EMBL/GenBank/DDBJ whole genome shotgun (WGS) entry which is preliminary data.</text>
</comment>
<dbReference type="EMBL" id="CAJVPU010001348">
    <property type="protein sequence ID" value="CAG8478326.1"/>
    <property type="molecule type" value="Genomic_DNA"/>
</dbReference>
<protein>
    <submittedName>
        <fullName evidence="1">3225_t:CDS:1</fullName>
    </submittedName>
</protein>
<dbReference type="Proteomes" id="UP000789702">
    <property type="component" value="Unassembled WGS sequence"/>
</dbReference>
<evidence type="ECO:0000313" key="1">
    <source>
        <dbReference type="EMBL" id="CAG8478326.1"/>
    </source>
</evidence>
<proteinExistence type="predicted"/>
<organism evidence="1 2">
    <name type="scientific">Dentiscutata heterogama</name>
    <dbReference type="NCBI Taxonomy" id="1316150"/>
    <lineage>
        <taxon>Eukaryota</taxon>
        <taxon>Fungi</taxon>
        <taxon>Fungi incertae sedis</taxon>
        <taxon>Mucoromycota</taxon>
        <taxon>Glomeromycotina</taxon>
        <taxon>Glomeromycetes</taxon>
        <taxon>Diversisporales</taxon>
        <taxon>Gigasporaceae</taxon>
        <taxon>Dentiscutata</taxon>
    </lineage>
</organism>
<sequence length="43" mass="4876">GDFCANFQFMLLRKLSNLYYLLIGGNLHIYYAVASTKDVSDIS</sequence>
<accession>A0ACA9KLM2</accession>
<reference evidence="1" key="1">
    <citation type="submission" date="2021-06" db="EMBL/GenBank/DDBJ databases">
        <authorList>
            <person name="Kallberg Y."/>
            <person name="Tangrot J."/>
            <person name="Rosling A."/>
        </authorList>
    </citation>
    <scope>NUCLEOTIDE SEQUENCE</scope>
    <source>
        <strain evidence="1">IL203A</strain>
    </source>
</reference>
<name>A0ACA9KLM2_9GLOM</name>
<keyword evidence="2" id="KW-1185">Reference proteome</keyword>
<evidence type="ECO:0000313" key="2">
    <source>
        <dbReference type="Proteomes" id="UP000789702"/>
    </source>
</evidence>
<feature type="non-terminal residue" evidence="1">
    <location>
        <position position="1"/>
    </location>
</feature>